<name>A0ABC8SLP2_9AQUA</name>
<keyword evidence="3" id="KW-1185">Reference proteome</keyword>
<feature type="non-terminal residue" evidence="2">
    <location>
        <position position="91"/>
    </location>
</feature>
<feature type="compositionally biased region" description="Basic and acidic residues" evidence="1">
    <location>
        <begin position="48"/>
        <end position="66"/>
    </location>
</feature>
<evidence type="ECO:0000256" key="1">
    <source>
        <dbReference type="SAM" id="MobiDB-lite"/>
    </source>
</evidence>
<comment type="caution">
    <text evidence="2">The sequence shown here is derived from an EMBL/GenBank/DDBJ whole genome shotgun (WGS) entry which is preliminary data.</text>
</comment>
<dbReference type="EMBL" id="CAUOFW020003117">
    <property type="protein sequence ID" value="CAK9158104.1"/>
    <property type="molecule type" value="Genomic_DNA"/>
</dbReference>
<dbReference type="AlphaFoldDB" id="A0ABC8SLP2"/>
<accession>A0ABC8SLP2</accession>
<evidence type="ECO:0000313" key="3">
    <source>
        <dbReference type="Proteomes" id="UP001642360"/>
    </source>
</evidence>
<dbReference type="Proteomes" id="UP001642360">
    <property type="component" value="Unassembled WGS sequence"/>
</dbReference>
<protein>
    <submittedName>
        <fullName evidence="2">Uncharacterized protein</fullName>
    </submittedName>
</protein>
<evidence type="ECO:0000313" key="2">
    <source>
        <dbReference type="EMBL" id="CAK9158104.1"/>
    </source>
</evidence>
<proteinExistence type="predicted"/>
<gene>
    <name evidence="2" type="ORF">ILEXP_LOCUS26713</name>
</gene>
<reference evidence="2 3" key="1">
    <citation type="submission" date="2024-02" db="EMBL/GenBank/DDBJ databases">
        <authorList>
            <person name="Vignale AGUSTIN F."/>
            <person name="Sosa J E."/>
            <person name="Modenutti C."/>
        </authorList>
    </citation>
    <scope>NUCLEOTIDE SEQUENCE [LARGE SCALE GENOMIC DNA]</scope>
</reference>
<feature type="region of interest" description="Disordered" evidence="1">
    <location>
        <begin position="48"/>
        <end position="91"/>
    </location>
</feature>
<sequence length="91" mass="10793">MSHRSGSSPKGMTDNPFFTLQVMQQQFERLNLVMGEVRDRIDHQEETIRNLRGGRDKRQREPRVENENENEGAGKDEEDLRSEIRSSRHRR</sequence>
<organism evidence="2 3">
    <name type="scientific">Ilex paraguariensis</name>
    <name type="common">yerba mate</name>
    <dbReference type="NCBI Taxonomy" id="185542"/>
    <lineage>
        <taxon>Eukaryota</taxon>
        <taxon>Viridiplantae</taxon>
        <taxon>Streptophyta</taxon>
        <taxon>Embryophyta</taxon>
        <taxon>Tracheophyta</taxon>
        <taxon>Spermatophyta</taxon>
        <taxon>Magnoliopsida</taxon>
        <taxon>eudicotyledons</taxon>
        <taxon>Gunneridae</taxon>
        <taxon>Pentapetalae</taxon>
        <taxon>asterids</taxon>
        <taxon>campanulids</taxon>
        <taxon>Aquifoliales</taxon>
        <taxon>Aquifoliaceae</taxon>
        <taxon>Ilex</taxon>
    </lineage>
</organism>
<feature type="compositionally biased region" description="Basic and acidic residues" evidence="1">
    <location>
        <begin position="81"/>
        <end position="91"/>
    </location>
</feature>